<keyword evidence="2" id="KW-1185">Reference proteome</keyword>
<accession>A0ABQ9X0E6</accession>
<dbReference type="Proteomes" id="UP001281761">
    <property type="component" value="Unassembled WGS sequence"/>
</dbReference>
<evidence type="ECO:0000313" key="1">
    <source>
        <dbReference type="EMBL" id="KAK2945239.1"/>
    </source>
</evidence>
<evidence type="ECO:0000313" key="2">
    <source>
        <dbReference type="Proteomes" id="UP001281761"/>
    </source>
</evidence>
<comment type="caution">
    <text evidence="1">The sequence shown here is derived from an EMBL/GenBank/DDBJ whole genome shotgun (WGS) entry which is preliminary data.</text>
</comment>
<dbReference type="EMBL" id="JARBJD010000267">
    <property type="protein sequence ID" value="KAK2945239.1"/>
    <property type="molecule type" value="Genomic_DNA"/>
</dbReference>
<reference evidence="1 2" key="1">
    <citation type="journal article" date="2022" name="bioRxiv">
        <title>Genomics of Preaxostyla Flagellates Illuminates Evolutionary Transitions and the Path Towards Mitochondrial Loss.</title>
        <authorList>
            <person name="Novak L.V.F."/>
            <person name="Treitli S.C."/>
            <person name="Pyrih J."/>
            <person name="Halakuc P."/>
            <person name="Pipaliya S.V."/>
            <person name="Vacek V."/>
            <person name="Brzon O."/>
            <person name="Soukal P."/>
            <person name="Eme L."/>
            <person name="Dacks J.B."/>
            <person name="Karnkowska A."/>
            <person name="Elias M."/>
            <person name="Hampl V."/>
        </authorList>
    </citation>
    <scope>NUCLEOTIDE SEQUENCE [LARGE SCALE GENOMIC DNA]</scope>
    <source>
        <strain evidence="1">NAU3</strain>
        <tissue evidence="1">Gut</tissue>
    </source>
</reference>
<gene>
    <name evidence="1" type="ORF">BLNAU_19815</name>
</gene>
<protein>
    <submittedName>
        <fullName evidence="1">Uncharacterized protein</fullName>
    </submittedName>
</protein>
<organism evidence="1 2">
    <name type="scientific">Blattamonas nauphoetae</name>
    <dbReference type="NCBI Taxonomy" id="2049346"/>
    <lineage>
        <taxon>Eukaryota</taxon>
        <taxon>Metamonada</taxon>
        <taxon>Preaxostyla</taxon>
        <taxon>Oxymonadida</taxon>
        <taxon>Blattamonas</taxon>
    </lineage>
</organism>
<proteinExistence type="predicted"/>
<name>A0ABQ9X0E6_9EUKA</name>
<sequence length="181" mass="21617">MKSHDRRTLFNLKMSLSLHLIPSEHRVRKTHLICHLRLLINEHNLKRATLTHSHKTQNQISTITLNTASMIWRNCQDCKQRTQSSFQRINQLKPRRRISLCPVRLKFQIQHLLLAFFSLLRQCAQHNRFAQHLQRINQLNLGGIGRLLLLRFLFKDDHHSQHRLRHSRPKLALNHRKPNLS</sequence>